<keyword evidence="10" id="KW-0732">Signal</keyword>
<evidence type="ECO:0000256" key="2">
    <source>
        <dbReference type="ARBA" id="ARBA00011027"/>
    </source>
</evidence>
<keyword evidence="8" id="KW-0479">Metal-binding</keyword>
<feature type="domain" description="NTR" evidence="11">
    <location>
        <begin position="33"/>
        <end position="148"/>
    </location>
</feature>
<dbReference type="EMBL" id="GFDL01006426">
    <property type="protein sequence ID" value="JAV28619.1"/>
    <property type="molecule type" value="Transcribed_RNA"/>
</dbReference>
<dbReference type="PROSITE" id="PS50189">
    <property type="entry name" value="NTR"/>
    <property type="match status" value="1"/>
</dbReference>
<name>A0A1Q3FLY1_CULTA</name>
<dbReference type="GO" id="GO:0031012">
    <property type="term" value="C:extracellular matrix"/>
    <property type="evidence" value="ECO:0007669"/>
    <property type="project" value="TreeGrafter"/>
</dbReference>
<reference evidence="12" key="1">
    <citation type="submission" date="2017-01" db="EMBL/GenBank/DDBJ databases">
        <title>A deep insight into the sialotranscriptome of adult male and female Cluex tarsalis mosquitoes.</title>
        <authorList>
            <person name="Ribeiro J.M."/>
            <person name="Moreira F."/>
            <person name="Bernard K.A."/>
            <person name="Calvo E."/>
        </authorList>
    </citation>
    <scope>NUCLEOTIDE SEQUENCE</scope>
    <source>
        <strain evidence="12">Kern County</strain>
        <tissue evidence="12">Salivary glands</tissue>
    </source>
</reference>
<evidence type="ECO:0000256" key="3">
    <source>
        <dbReference type="ARBA" id="ARBA00022525"/>
    </source>
</evidence>
<keyword evidence="4" id="KW-0483">Metalloprotease inhibitor</keyword>
<dbReference type="GO" id="GO:0008191">
    <property type="term" value="F:metalloendopeptidase inhibitor activity"/>
    <property type="evidence" value="ECO:0007669"/>
    <property type="project" value="InterPro"/>
</dbReference>
<accession>A0A1Q3FLY1</accession>
<dbReference type="SUPFAM" id="SSF50242">
    <property type="entry name" value="TIMP-like"/>
    <property type="match status" value="1"/>
</dbReference>
<evidence type="ECO:0000256" key="4">
    <source>
        <dbReference type="ARBA" id="ARBA00022608"/>
    </source>
</evidence>
<evidence type="ECO:0000256" key="10">
    <source>
        <dbReference type="SAM" id="SignalP"/>
    </source>
</evidence>
<feature type="binding site" evidence="8">
    <location>
        <position position="33"/>
    </location>
    <ligand>
        <name>Zn(2+)</name>
        <dbReference type="ChEBI" id="CHEBI:29105"/>
        <note>ligand shared with metalloproteinase partner</note>
    </ligand>
</feature>
<keyword evidence="3" id="KW-0964">Secreted</keyword>
<dbReference type="PANTHER" id="PTHR11844">
    <property type="entry name" value="METALLOPROTEASE INHIBITOR"/>
    <property type="match status" value="1"/>
</dbReference>
<evidence type="ECO:0000256" key="9">
    <source>
        <dbReference type="PIRSR" id="PIRSR601820-3"/>
    </source>
</evidence>
<comment type="similarity">
    <text evidence="2">Belongs to the protease inhibitor I35 (TIMP) family.</text>
</comment>
<dbReference type="Pfam" id="PF00965">
    <property type="entry name" value="TIMP"/>
    <property type="match status" value="1"/>
</dbReference>
<dbReference type="CDD" id="cd03577">
    <property type="entry name" value="NTR_TIMP_like"/>
    <property type="match status" value="1"/>
</dbReference>
<dbReference type="GO" id="GO:0002020">
    <property type="term" value="F:protease binding"/>
    <property type="evidence" value="ECO:0007669"/>
    <property type="project" value="TreeGrafter"/>
</dbReference>
<feature type="disulfide bond" evidence="9">
    <location>
        <begin position="150"/>
        <end position="197"/>
    </location>
</feature>
<evidence type="ECO:0000256" key="7">
    <source>
        <dbReference type="ARBA" id="ARBA00023215"/>
    </source>
</evidence>
<evidence type="ECO:0000256" key="8">
    <source>
        <dbReference type="PIRSR" id="PIRSR601820-1"/>
    </source>
</evidence>
<evidence type="ECO:0000256" key="1">
    <source>
        <dbReference type="ARBA" id="ARBA00004613"/>
    </source>
</evidence>
<feature type="disulfide bond" evidence="9">
    <location>
        <begin position="33"/>
        <end position="101"/>
    </location>
</feature>
<feature type="disulfide bond" evidence="9">
    <location>
        <begin position="35"/>
        <end position="123"/>
    </location>
</feature>
<dbReference type="InterPro" id="IPR001820">
    <property type="entry name" value="TIMP"/>
</dbReference>
<evidence type="ECO:0000313" key="12">
    <source>
        <dbReference type="EMBL" id="JAV28619.1"/>
    </source>
</evidence>
<dbReference type="GO" id="GO:0005615">
    <property type="term" value="C:extracellular space"/>
    <property type="evidence" value="ECO:0007669"/>
    <property type="project" value="TreeGrafter"/>
</dbReference>
<dbReference type="PANTHER" id="PTHR11844:SF33">
    <property type="entry name" value="TISSUE INHIBITOR OF METALLOPROTEINASE"/>
    <property type="match status" value="1"/>
</dbReference>
<keyword evidence="7" id="KW-0481">Metalloenzyme inhibitor</keyword>
<sequence length="214" mass="24062">MAFKWNSNSYCLMTLTLMVTLGIMLQLTPTEACSCYPEHAQTAYCEADYVIVAQILRKSKVKSNGNNVYKINIKKEYKMNPRAQKLLKQGKLITPASDSMCGLQLEINQLYAIAAQDIHVGLCSFVRKYHEMTIVEKRGLAGIYRKGCPCKIKPCFSSNCNVTLGSCNWTPWESCESMYGSCIPARGTLLDGSPAKCHWRRSPMYQKCKNGTLE</sequence>
<feature type="chain" id="PRO_5012004035" evidence="10">
    <location>
        <begin position="33"/>
        <end position="214"/>
    </location>
</feature>
<feature type="signal peptide" evidence="10">
    <location>
        <begin position="1"/>
        <end position="32"/>
    </location>
</feature>
<organism evidence="12">
    <name type="scientific">Culex tarsalis</name>
    <name type="common">Encephalitis mosquito</name>
    <dbReference type="NCBI Taxonomy" id="7177"/>
    <lineage>
        <taxon>Eukaryota</taxon>
        <taxon>Metazoa</taxon>
        <taxon>Ecdysozoa</taxon>
        <taxon>Arthropoda</taxon>
        <taxon>Hexapoda</taxon>
        <taxon>Insecta</taxon>
        <taxon>Pterygota</taxon>
        <taxon>Neoptera</taxon>
        <taxon>Endopterygota</taxon>
        <taxon>Diptera</taxon>
        <taxon>Nematocera</taxon>
        <taxon>Culicoidea</taxon>
        <taxon>Culicidae</taxon>
        <taxon>Culicinae</taxon>
        <taxon>Culicini</taxon>
        <taxon>Culex</taxon>
        <taxon>Culex</taxon>
    </lineage>
</organism>
<keyword evidence="5" id="KW-0646">Protease inhibitor</keyword>
<comment type="subcellular location">
    <subcellularLocation>
        <location evidence="1">Secreted</location>
    </subcellularLocation>
</comment>
<evidence type="ECO:0000259" key="11">
    <source>
        <dbReference type="PROSITE" id="PS50189"/>
    </source>
</evidence>
<dbReference type="SMART" id="SM00206">
    <property type="entry name" value="NTR"/>
    <property type="match status" value="1"/>
</dbReference>
<dbReference type="InterPro" id="IPR001134">
    <property type="entry name" value="Netrin_domain"/>
</dbReference>
<dbReference type="InterPro" id="IPR027465">
    <property type="entry name" value="TIMP_C"/>
</dbReference>
<dbReference type="AlphaFoldDB" id="A0A1Q3FLY1"/>
<dbReference type="Gene3D" id="2.40.50.120">
    <property type="match status" value="1"/>
</dbReference>
<dbReference type="InterPro" id="IPR008993">
    <property type="entry name" value="TIMP-like_OB-fold"/>
</dbReference>
<evidence type="ECO:0000256" key="5">
    <source>
        <dbReference type="ARBA" id="ARBA00022690"/>
    </source>
</evidence>
<protein>
    <submittedName>
        <fullName evidence="12">Putative metalloproteinase inhibitor 3</fullName>
    </submittedName>
</protein>
<feature type="disulfide bond" evidence="9">
    <location>
        <begin position="155"/>
        <end position="160"/>
    </location>
</feature>
<keyword evidence="8" id="KW-0862">Zinc</keyword>
<dbReference type="GO" id="GO:0051045">
    <property type="term" value="P:negative regulation of membrane protein ectodomain proteolysis"/>
    <property type="evidence" value="ECO:0007669"/>
    <property type="project" value="TreeGrafter"/>
</dbReference>
<dbReference type="GO" id="GO:0046872">
    <property type="term" value="F:metal ion binding"/>
    <property type="evidence" value="ECO:0007669"/>
    <property type="project" value="UniProtKB-KW"/>
</dbReference>
<proteinExistence type="inferred from homology"/>
<evidence type="ECO:0000256" key="6">
    <source>
        <dbReference type="ARBA" id="ARBA00023157"/>
    </source>
</evidence>
<dbReference type="Gene3D" id="3.90.370.10">
    <property type="entry name" value="Tissue inhibitor of metalloproteinase-1. Chain B, domain 1"/>
    <property type="match status" value="1"/>
</dbReference>
<feature type="disulfide bond" evidence="9">
    <location>
        <begin position="45"/>
        <end position="148"/>
    </location>
</feature>
<keyword evidence="6 9" id="KW-1015">Disulfide bond</keyword>